<dbReference type="Proteomes" id="UP000019763">
    <property type="component" value="Unassembled WGS sequence"/>
</dbReference>
<name>A0A023BBN4_GRENI</name>
<evidence type="ECO:0000256" key="3">
    <source>
        <dbReference type="ARBA" id="ARBA00022737"/>
    </source>
</evidence>
<proteinExistence type="predicted"/>
<feature type="compositionally biased region" description="Basic and acidic residues" evidence="5">
    <location>
        <begin position="375"/>
        <end position="457"/>
    </location>
</feature>
<dbReference type="eggNOG" id="KOG0845">
    <property type="taxonomic scope" value="Eukaryota"/>
</dbReference>
<sequence>MDNALVTYDCLLQGIQKRVTALDWSYGGVQLLSACENDSVFIYGREFKAGPWSVRALYSRKHGAEQTRFVGSSHKLALALSSFDRSTTSSVGRIWDLNQNRFLVEYDFGAKVLRGNGIAHHGSSNLFLANLLNGSVALHTADYSRPLAVFTTTEPMTTFSPSYPSGPIGGLSKTGEGSVGSGVGGGVGSGIATGITTGITTGIATGDNLYRNFFPVSSFDPTSTTIAIATDPKTIKLLDTRHLTQGPYAILPISPRAGATEREGLGGFVRSLDFTPLSGHLLVTTSEGRLFTMEPCSGAILTEFTPRNSRLVCSQPRPESACAASIAHSACGFGYPQISPDESLIACGLYDSDCDHGIVQLWCNRSGGGNVDAKPLSDRDLRDRERDRDLRDRDPRDRDPRDLRDVRDPRDLRDARDARDTRDRNDARGLRDPRDRDFRDLRDPARDRDRDDPRERQLAFGRFPDLPYFLAFNPTMSEIAVGDITTTSWVIEPRKESVKDSTSPPPREKREVMERVPSGECPPPPPREKRPEDEGPGWAPGRPRKPPPSARDPGRRLGTAAGQPYR</sequence>
<dbReference type="Gene3D" id="2.130.10.10">
    <property type="entry name" value="YVTN repeat-like/Quinoprotein amine dehydrogenase"/>
    <property type="match status" value="1"/>
</dbReference>
<keyword evidence="4" id="KW-0539">Nucleus</keyword>
<keyword evidence="3" id="KW-0677">Repeat</keyword>
<dbReference type="GeneID" id="22911110"/>
<protein>
    <submittedName>
        <fullName evidence="6">Uncharacterized protein</fullName>
    </submittedName>
</protein>
<dbReference type="GO" id="GO:0003682">
    <property type="term" value="F:chromatin binding"/>
    <property type="evidence" value="ECO:0007669"/>
    <property type="project" value="TreeGrafter"/>
</dbReference>
<organism evidence="6 7">
    <name type="scientific">Gregarina niphandrodes</name>
    <name type="common">Septate eugregarine</name>
    <dbReference type="NCBI Taxonomy" id="110365"/>
    <lineage>
        <taxon>Eukaryota</taxon>
        <taxon>Sar</taxon>
        <taxon>Alveolata</taxon>
        <taxon>Apicomplexa</taxon>
        <taxon>Conoidasida</taxon>
        <taxon>Gregarinasina</taxon>
        <taxon>Eugregarinorida</taxon>
        <taxon>Gregarinidae</taxon>
        <taxon>Gregarina</taxon>
    </lineage>
</organism>
<evidence type="ECO:0000313" key="7">
    <source>
        <dbReference type="Proteomes" id="UP000019763"/>
    </source>
</evidence>
<comment type="subcellular location">
    <subcellularLocation>
        <location evidence="1">Nucleus</location>
    </subcellularLocation>
</comment>
<feature type="region of interest" description="Disordered" evidence="5">
    <location>
        <begin position="371"/>
        <end position="458"/>
    </location>
</feature>
<feature type="region of interest" description="Disordered" evidence="5">
    <location>
        <begin position="495"/>
        <end position="566"/>
    </location>
</feature>
<accession>A0A023BBN4</accession>
<dbReference type="InterPro" id="IPR037867">
    <property type="entry name" value="Swd2/WDR82"/>
</dbReference>
<dbReference type="AlphaFoldDB" id="A0A023BBN4"/>
<evidence type="ECO:0000313" key="6">
    <source>
        <dbReference type="EMBL" id="EZG79726.1"/>
    </source>
</evidence>
<dbReference type="InterPro" id="IPR015943">
    <property type="entry name" value="WD40/YVTN_repeat-like_dom_sf"/>
</dbReference>
<keyword evidence="2" id="KW-0853">WD repeat</keyword>
<dbReference type="PANTHER" id="PTHR19861">
    <property type="entry name" value="WD40 REPEAT PROTEIN SWD2"/>
    <property type="match status" value="1"/>
</dbReference>
<dbReference type="VEuPathDB" id="CryptoDB:GNI_024330"/>
<evidence type="ECO:0000256" key="2">
    <source>
        <dbReference type="ARBA" id="ARBA00022574"/>
    </source>
</evidence>
<reference evidence="6" key="1">
    <citation type="submission" date="2013-12" db="EMBL/GenBank/DDBJ databases">
        <authorList>
            <person name="Omoto C.K."/>
            <person name="Sibley D."/>
            <person name="Venepally P."/>
            <person name="Hadjithomas M."/>
            <person name="Karamycheva S."/>
            <person name="Brunk B."/>
            <person name="Roos D."/>
            <person name="Caler E."/>
            <person name="Lorenzi H."/>
        </authorList>
    </citation>
    <scope>NUCLEOTIDE SEQUENCE</scope>
</reference>
<comment type="caution">
    <text evidence="6">The sequence shown here is derived from an EMBL/GenBank/DDBJ whole genome shotgun (WGS) entry which is preliminary data.</text>
</comment>
<dbReference type="RefSeq" id="XP_011134382.1">
    <property type="nucleotide sequence ID" value="XM_011136080.1"/>
</dbReference>
<evidence type="ECO:0000256" key="1">
    <source>
        <dbReference type="ARBA" id="ARBA00004123"/>
    </source>
</evidence>
<keyword evidence="7" id="KW-1185">Reference proteome</keyword>
<evidence type="ECO:0000256" key="5">
    <source>
        <dbReference type="SAM" id="MobiDB-lite"/>
    </source>
</evidence>
<dbReference type="InterPro" id="IPR036322">
    <property type="entry name" value="WD40_repeat_dom_sf"/>
</dbReference>
<evidence type="ECO:0000256" key="4">
    <source>
        <dbReference type="ARBA" id="ARBA00023242"/>
    </source>
</evidence>
<dbReference type="SUPFAM" id="SSF50978">
    <property type="entry name" value="WD40 repeat-like"/>
    <property type="match status" value="1"/>
</dbReference>
<gene>
    <name evidence="6" type="ORF">GNI_024330</name>
</gene>
<dbReference type="PANTHER" id="PTHR19861:SF0">
    <property type="entry name" value="WD REPEAT-CONTAINING PROTEIN 82"/>
    <property type="match status" value="1"/>
</dbReference>
<dbReference type="GO" id="GO:0048188">
    <property type="term" value="C:Set1C/COMPASS complex"/>
    <property type="evidence" value="ECO:0007669"/>
    <property type="project" value="TreeGrafter"/>
</dbReference>
<dbReference type="EMBL" id="AFNH02000180">
    <property type="protein sequence ID" value="EZG79726.1"/>
    <property type="molecule type" value="Genomic_DNA"/>
</dbReference>